<keyword evidence="4" id="KW-0788">Thiol protease</keyword>
<feature type="compositionally biased region" description="Polar residues" evidence="5">
    <location>
        <begin position="71"/>
        <end position="80"/>
    </location>
</feature>
<feature type="region of interest" description="Disordered" evidence="5">
    <location>
        <begin position="40"/>
        <end position="89"/>
    </location>
</feature>
<evidence type="ECO:0000256" key="6">
    <source>
        <dbReference type="SAM" id="SignalP"/>
    </source>
</evidence>
<evidence type="ECO:0000313" key="8">
    <source>
        <dbReference type="EMBL" id="BCA86913.1"/>
    </source>
</evidence>
<dbReference type="EMBL" id="AP022822">
    <property type="protein sequence ID" value="BCA86913.1"/>
    <property type="molecule type" value="Genomic_DNA"/>
</dbReference>
<keyword evidence="2" id="KW-0645">Protease</keyword>
<feature type="chain" id="PRO_5038392329" description="NlpC/P60 domain-containing protein" evidence="6">
    <location>
        <begin position="20"/>
        <end position="616"/>
    </location>
</feature>
<dbReference type="GO" id="GO:0006508">
    <property type="term" value="P:proteolysis"/>
    <property type="evidence" value="ECO:0007669"/>
    <property type="project" value="UniProtKB-KW"/>
</dbReference>
<protein>
    <recommendedName>
        <fullName evidence="7">NlpC/P60 domain-containing protein</fullName>
    </recommendedName>
</protein>
<evidence type="ECO:0000256" key="3">
    <source>
        <dbReference type="ARBA" id="ARBA00022801"/>
    </source>
</evidence>
<sequence>MKWSMGLLLTLLGFQMAIVSPETVDSTQVETKKETITTNVLARTTESSASKESEEVSDATASSKVNESEMTETINANNLPRAQRKLPEIKSTAPMQSPLTDAQKAQINALPAVNEAQLNRSLYARSSTTMTTEQQKIVTEVKRHLNKPYRWGAAGPNDFDCSGLVQYTYLKSLNIPLQRVTYLQEKQGTEVARSSAKGQNLNLKAGDLLFYGPRNATTHVALYIGDGLAIHAPYPGQRIAAFAIQYFYPDFARRIIKDELPIIKNGTSITIKSSALSYSDGTWIQRADRNKAYTITGYKKITEKWGSRKIYAVKESKKWLYELDVQPQTSSYGLLGNGTIFSLKSTAGSYQSGGKITANDKKSAFVIDSVRYIPKKFGSIRAYRAKGTNRWYYECDVIRQTSSYSQLGIGTVFSLKKTAGSYQSGGKITANDKKSAFVIDSVRYIPKKFGSIRAYRAKGTNRWYYECDVTRQTSSFKELKVGTKVVTTSRATHYQTGGKITSGDKNKVHQIERMRLIPKKGIHMRIYKMKGSNRWYYEGDVALQTSSFKALKKGQRLNVKTSARSYQSGGCILKSDYKKTFTIKNVRDIRKKYGSIRAYQVNGSNKWFYEADVKGK</sequence>
<evidence type="ECO:0000313" key="9">
    <source>
        <dbReference type="Proteomes" id="UP000502998"/>
    </source>
</evidence>
<dbReference type="RefSeq" id="WP_173103964.1">
    <property type="nucleotide sequence ID" value="NZ_AP022822.1"/>
</dbReference>
<proteinExistence type="inferred from homology"/>
<keyword evidence="6" id="KW-0732">Signal</keyword>
<feature type="signal peptide" evidence="6">
    <location>
        <begin position="1"/>
        <end position="19"/>
    </location>
</feature>
<gene>
    <name evidence="8" type="ORF">EsVE80_24360</name>
</gene>
<dbReference type="PANTHER" id="PTHR47053:SF1">
    <property type="entry name" value="MUREIN DD-ENDOPEPTIDASE MEPH-RELATED"/>
    <property type="match status" value="1"/>
</dbReference>
<dbReference type="PROSITE" id="PS51935">
    <property type="entry name" value="NLPC_P60"/>
    <property type="match status" value="1"/>
</dbReference>
<feature type="domain" description="NlpC/P60" evidence="7">
    <location>
        <begin position="131"/>
        <end position="263"/>
    </location>
</feature>
<evidence type="ECO:0000256" key="5">
    <source>
        <dbReference type="SAM" id="MobiDB-lite"/>
    </source>
</evidence>
<dbReference type="Gene3D" id="3.90.1720.10">
    <property type="entry name" value="endopeptidase domain like (from Nostoc punctiforme)"/>
    <property type="match status" value="1"/>
</dbReference>
<dbReference type="InterPro" id="IPR000064">
    <property type="entry name" value="NLP_P60_dom"/>
</dbReference>
<dbReference type="AlphaFoldDB" id="A0A679IFK1"/>
<dbReference type="PANTHER" id="PTHR47053">
    <property type="entry name" value="MUREIN DD-ENDOPEPTIDASE MEPH-RELATED"/>
    <property type="match status" value="1"/>
</dbReference>
<reference evidence="8 9" key="1">
    <citation type="submission" date="2020-02" db="EMBL/GenBank/DDBJ databases">
        <title>Characterization of vanA genotype vancomycin-resistant Enterococcus saigonensis VE80.</title>
        <authorList>
            <person name="Harada T."/>
            <person name="Motooka D."/>
            <person name="Nakamura S."/>
            <person name="Yamamoto Y."/>
            <person name="Kawahara R."/>
            <person name="Kawatsu K."/>
        </authorList>
    </citation>
    <scope>NUCLEOTIDE SEQUENCE [LARGE SCALE GENOMIC DNA]</scope>
    <source>
        <strain evidence="8 9">VE80</strain>
    </source>
</reference>
<comment type="similarity">
    <text evidence="1">Belongs to the peptidase C40 family.</text>
</comment>
<organism evidence="8 9">
    <name type="scientific">Enterococcus saigonensis</name>
    <dbReference type="NCBI Taxonomy" id="1805431"/>
    <lineage>
        <taxon>Bacteria</taxon>
        <taxon>Bacillati</taxon>
        <taxon>Bacillota</taxon>
        <taxon>Bacilli</taxon>
        <taxon>Lactobacillales</taxon>
        <taxon>Enterococcaceae</taxon>
        <taxon>Enterococcus</taxon>
    </lineage>
</organism>
<name>A0A679IFK1_9ENTE</name>
<evidence type="ECO:0000259" key="7">
    <source>
        <dbReference type="PROSITE" id="PS51935"/>
    </source>
</evidence>
<evidence type="ECO:0000256" key="2">
    <source>
        <dbReference type="ARBA" id="ARBA00022670"/>
    </source>
</evidence>
<accession>A0A679IFK1</accession>
<dbReference type="InterPro" id="IPR038765">
    <property type="entry name" value="Papain-like_cys_pep_sf"/>
</dbReference>
<dbReference type="Proteomes" id="UP000502998">
    <property type="component" value="Chromosome"/>
</dbReference>
<keyword evidence="3" id="KW-0378">Hydrolase</keyword>
<keyword evidence="9" id="KW-1185">Reference proteome</keyword>
<dbReference type="InterPro" id="IPR051202">
    <property type="entry name" value="Peptidase_C40"/>
</dbReference>
<evidence type="ECO:0000256" key="1">
    <source>
        <dbReference type="ARBA" id="ARBA00007074"/>
    </source>
</evidence>
<dbReference type="Pfam" id="PF00877">
    <property type="entry name" value="NLPC_P60"/>
    <property type="match status" value="1"/>
</dbReference>
<evidence type="ECO:0000256" key="4">
    <source>
        <dbReference type="ARBA" id="ARBA00022807"/>
    </source>
</evidence>
<dbReference type="SUPFAM" id="SSF54001">
    <property type="entry name" value="Cysteine proteinases"/>
    <property type="match status" value="1"/>
</dbReference>
<dbReference type="KEGG" id="esg:EsVE80_24360"/>
<dbReference type="GO" id="GO:0008234">
    <property type="term" value="F:cysteine-type peptidase activity"/>
    <property type="evidence" value="ECO:0007669"/>
    <property type="project" value="UniProtKB-KW"/>
</dbReference>